<accession>A0A5K1J8A9</accession>
<proteinExistence type="predicted"/>
<dbReference type="AlphaFoldDB" id="A0A5K1J8A9"/>
<name>A0A5K1J8A9_9ACTN</name>
<reference evidence="1 2" key="1">
    <citation type="submission" date="2019-10" db="EMBL/GenBank/DDBJ databases">
        <authorList>
            <person name="Wolf R A."/>
        </authorList>
    </citation>
    <scope>NUCLEOTIDE SEQUENCE [LARGE SCALE GENOMIC DNA]</scope>
    <source>
        <strain evidence="1">Collinsella_aerofaciens_DSM_13712</strain>
    </source>
</reference>
<gene>
    <name evidence="1" type="ORF">CKJAJONC_01943</name>
</gene>
<protein>
    <submittedName>
        <fullName evidence="1">Uncharacterized protein</fullName>
    </submittedName>
</protein>
<evidence type="ECO:0000313" key="2">
    <source>
        <dbReference type="Proteomes" id="UP000368032"/>
    </source>
</evidence>
<organism evidence="1 2">
    <name type="scientific">Collinsella aerofaciens</name>
    <dbReference type="NCBI Taxonomy" id="74426"/>
    <lineage>
        <taxon>Bacteria</taxon>
        <taxon>Bacillati</taxon>
        <taxon>Actinomycetota</taxon>
        <taxon>Coriobacteriia</taxon>
        <taxon>Coriobacteriales</taxon>
        <taxon>Coriobacteriaceae</taxon>
        <taxon>Collinsella</taxon>
    </lineage>
</organism>
<evidence type="ECO:0000313" key="1">
    <source>
        <dbReference type="EMBL" id="VWL99504.1"/>
    </source>
</evidence>
<dbReference type="EMBL" id="CABWIF010000027">
    <property type="protein sequence ID" value="VWL99504.1"/>
    <property type="molecule type" value="Genomic_DNA"/>
</dbReference>
<sequence length="70" mass="7770">MPSMPGMMPSRMSWRVWASSPEPMATGMLAQNMSLHMAPTTMTPTIPTQVMIFCMRPVLWASSRKPTPSS</sequence>
<dbReference type="Proteomes" id="UP000368032">
    <property type="component" value="Unassembled WGS sequence"/>
</dbReference>